<feature type="coiled-coil region" evidence="1">
    <location>
        <begin position="379"/>
        <end position="445"/>
    </location>
</feature>
<feature type="compositionally biased region" description="Low complexity" evidence="2">
    <location>
        <begin position="604"/>
        <end position="623"/>
    </location>
</feature>
<proteinExistence type="predicted"/>
<feature type="region of interest" description="Disordered" evidence="2">
    <location>
        <begin position="33"/>
        <end position="102"/>
    </location>
</feature>
<keyword evidence="5" id="KW-1185">Reference proteome</keyword>
<feature type="region of interest" description="Disordered" evidence="2">
    <location>
        <begin position="582"/>
        <end position="637"/>
    </location>
</feature>
<evidence type="ECO:0000313" key="5">
    <source>
        <dbReference type="Proteomes" id="UP001054252"/>
    </source>
</evidence>
<reference evidence="4 5" key="1">
    <citation type="journal article" date="2021" name="Commun. Biol.">
        <title>The genome of Shorea leprosula (Dipterocarpaceae) highlights the ecological relevance of drought in aseasonal tropical rainforests.</title>
        <authorList>
            <person name="Ng K.K.S."/>
            <person name="Kobayashi M.J."/>
            <person name="Fawcett J.A."/>
            <person name="Hatakeyama M."/>
            <person name="Paape T."/>
            <person name="Ng C.H."/>
            <person name="Ang C.C."/>
            <person name="Tnah L.H."/>
            <person name="Lee C.T."/>
            <person name="Nishiyama T."/>
            <person name="Sese J."/>
            <person name="O'Brien M.J."/>
            <person name="Copetti D."/>
            <person name="Mohd Noor M.I."/>
            <person name="Ong R.C."/>
            <person name="Putra M."/>
            <person name="Sireger I.Z."/>
            <person name="Indrioko S."/>
            <person name="Kosugi Y."/>
            <person name="Izuno A."/>
            <person name="Isagi Y."/>
            <person name="Lee S.L."/>
            <person name="Shimizu K.K."/>
        </authorList>
    </citation>
    <scope>NUCLEOTIDE SEQUENCE [LARGE SCALE GENOMIC DNA]</scope>
    <source>
        <strain evidence="4">214</strain>
    </source>
</reference>
<dbReference type="EMBL" id="BPVZ01000054">
    <property type="protein sequence ID" value="GKV20135.1"/>
    <property type="molecule type" value="Genomic_DNA"/>
</dbReference>
<evidence type="ECO:0000313" key="4">
    <source>
        <dbReference type="EMBL" id="GKV20135.1"/>
    </source>
</evidence>
<organism evidence="4 5">
    <name type="scientific">Rubroshorea leprosula</name>
    <dbReference type="NCBI Taxonomy" id="152421"/>
    <lineage>
        <taxon>Eukaryota</taxon>
        <taxon>Viridiplantae</taxon>
        <taxon>Streptophyta</taxon>
        <taxon>Embryophyta</taxon>
        <taxon>Tracheophyta</taxon>
        <taxon>Spermatophyta</taxon>
        <taxon>Magnoliopsida</taxon>
        <taxon>eudicotyledons</taxon>
        <taxon>Gunneridae</taxon>
        <taxon>Pentapetalae</taxon>
        <taxon>rosids</taxon>
        <taxon>malvids</taxon>
        <taxon>Malvales</taxon>
        <taxon>Dipterocarpaceae</taxon>
        <taxon>Rubroshorea</taxon>
    </lineage>
</organism>
<keyword evidence="1" id="KW-0175">Coiled coil</keyword>
<feature type="region of interest" description="Disordered" evidence="2">
    <location>
        <begin position="306"/>
        <end position="325"/>
    </location>
</feature>
<accession>A0AAV5K6C5</accession>
<feature type="domain" description="Transposase (putative) gypsy type" evidence="3">
    <location>
        <begin position="121"/>
        <end position="161"/>
    </location>
</feature>
<dbReference type="AlphaFoldDB" id="A0AAV5K6C5"/>
<evidence type="ECO:0000256" key="1">
    <source>
        <dbReference type="SAM" id="Coils"/>
    </source>
</evidence>
<protein>
    <recommendedName>
        <fullName evidence="3">Transposase (putative) gypsy type domain-containing protein</fullName>
    </recommendedName>
</protein>
<comment type="caution">
    <text evidence="4">The sequence shown here is derived from an EMBL/GenBank/DDBJ whole genome shotgun (WGS) entry which is preliminary data.</text>
</comment>
<dbReference type="Proteomes" id="UP001054252">
    <property type="component" value="Unassembled WGS sequence"/>
</dbReference>
<evidence type="ECO:0000259" key="3">
    <source>
        <dbReference type="Pfam" id="PF04195"/>
    </source>
</evidence>
<name>A0AAV5K6C5_9ROSI</name>
<feature type="compositionally biased region" description="Polar residues" evidence="2">
    <location>
        <begin position="42"/>
        <end position="52"/>
    </location>
</feature>
<dbReference type="Pfam" id="PF04195">
    <property type="entry name" value="Transposase_28"/>
    <property type="match status" value="1"/>
</dbReference>
<gene>
    <name evidence="4" type="ORF">SLEP1_g30297</name>
</gene>
<dbReference type="InterPro" id="IPR007321">
    <property type="entry name" value="Transposase_28"/>
</dbReference>
<sequence length="637" mass="69482">MASFHDAQGFQGNQGDEEDVDVISVEPIAMIVPPELLDSPRTVASESSTSLSAGGGSEGHRPSTFSDSPTDGHPVEWCGHDEGVQEAGGDGEAIPYPQNHPDMSWDTERAGMLSVADGLEYELALSQLTPNSIKFIISFMLLCERLGMPAKATVFRSFFLCRLCPSTSGTRWYYISGKEKMMIFTNIRNKLTVGDIDLKNRLLDHVKAKGLVDLEALVTPDQIALLGFVDVANLHKKGSARGHKAHVAAELGLVPSVSPALTSGHLLHRGAAPSIEVPARHRGRVPSRGRNLRLPALRDVPGKSLTRRMTSHSSGEGQVLARSPPQPLLRDLPACLKRQFDRVPRRYAGGYAELYAPHRLAAREGAHSTAWWTCCPYQVNGFESRADELARKVDELKEELQWAQVEKESGIQAAKEETGCEEDRAKKAEADKERTLHELNGLRERVSLADQHVARAEASLERTKKLHQRDVCFARAQRAEWLVGVEMFQDAVAVASANTTTDIFNEVRGKVLGVRVDFPIGELAFFEGEEIDADGKSLAQPADTKVKLKWELDEEGLPVWPPSVVEEGEDTEGLSSFDAWVADPHDVPAEPSSTPPSAPPQLISAAALAHSSSDRSSPARFASTPNDASIPVDLMDD</sequence>
<evidence type="ECO:0000256" key="2">
    <source>
        <dbReference type="SAM" id="MobiDB-lite"/>
    </source>
</evidence>